<reference evidence="3 4" key="2">
    <citation type="submission" date="2018-11" db="EMBL/GenBank/DDBJ databases">
        <authorList>
            <consortium name="Pathogen Informatics"/>
        </authorList>
    </citation>
    <scope>NUCLEOTIDE SEQUENCE [LARGE SCALE GENOMIC DNA]</scope>
</reference>
<dbReference type="STRING" id="387005.A0A183HUW6"/>
<evidence type="ECO:0000313" key="3">
    <source>
        <dbReference type="EMBL" id="VDO75241.1"/>
    </source>
</evidence>
<dbReference type="WBParaSite" id="OFLC_0001127801-mRNA-1">
    <property type="protein sequence ID" value="OFLC_0001127801-mRNA-1"/>
    <property type="gene ID" value="OFLC_0001127801"/>
</dbReference>
<evidence type="ECO:0000313" key="4">
    <source>
        <dbReference type="Proteomes" id="UP000267606"/>
    </source>
</evidence>
<evidence type="ECO:0000259" key="2">
    <source>
        <dbReference type="Pfam" id="PF00349"/>
    </source>
</evidence>
<dbReference type="Proteomes" id="UP000267606">
    <property type="component" value="Unassembled WGS sequence"/>
</dbReference>
<dbReference type="GO" id="GO:0005524">
    <property type="term" value="F:ATP binding"/>
    <property type="evidence" value="ECO:0007669"/>
    <property type="project" value="InterPro"/>
</dbReference>
<organism evidence="5">
    <name type="scientific">Onchocerca flexuosa</name>
    <dbReference type="NCBI Taxonomy" id="387005"/>
    <lineage>
        <taxon>Eukaryota</taxon>
        <taxon>Metazoa</taxon>
        <taxon>Ecdysozoa</taxon>
        <taxon>Nematoda</taxon>
        <taxon>Chromadorea</taxon>
        <taxon>Rhabditida</taxon>
        <taxon>Spirurina</taxon>
        <taxon>Spiruromorpha</taxon>
        <taxon>Filarioidea</taxon>
        <taxon>Onchocercidae</taxon>
        <taxon>Onchocerca</taxon>
    </lineage>
</organism>
<dbReference type="InterPro" id="IPR022672">
    <property type="entry name" value="Hexokinase_N"/>
</dbReference>
<accession>A0A183HUW6</accession>
<evidence type="ECO:0000313" key="5">
    <source>
        <dbReference type="WBParaSite" id="OFLC_0001127801-mRNA-1"/>
    </source>
</evidence>
<feature type="region of interest" description="Disordered" evidence="1">
    <location>
        <begin position="22"/>
        <end position="56"/>
    </location>
</feature>
<reference evidence="5" key="1">
    <citation type="submission" date="2016-06" db="UniProtKB">
        <authorList>
            <consortium name="WormBaseParasite"/>
        </authorList>
    </citation>
    <scope>IDENTIFICATION</scope>
</reference>
<sequence length="56" mass="6169">MAEFKLSNETLRRMMAHMSRNMDKGLEGGPEKSTVSMLPSFVPELPSGTDNNNING</sequence>
<gene>
    <name evidence="3" type="ORF">OFLC_LOCUS11275</name>
</gene>
<dbReference type="SUPFAM" id="SSF53067">
    <property type="entry name" value="Actin-like ATPase domain"/>
    <property type="match status" value="1"/>
</dbReference>
<dbReference type="GO" id="GO:0016773">
    <property type="term" value="F:phosphotransferase activity, alcohol group as acceptor"/>
    <property type="evidence" value="ECO:0007669"/>
    <property type="project" value="InterPro"/>
</dbReference>
<dbReference type="GO" id="GO:0005975">
    <property type="term" value="P:carbohydrate metabolic process"/>
    <property type="evidence" value="ECO:0007669"/>
    <property type="project" value="InterPro"/>
</dbReference>
<dbReference type="Pfam" id="PF00349">
    <property type="entry name" value="Hexokinase_1"/>
    <property type="match status" value="1"/>
</dbReference>
<dbReference type="EMBL" id="UZAJ01016088">
    <property type="protein sequence ID" value="VDO75241.1"/>
    <property type="molecule type" value="Genomic_DNA"/>
</dbReference>
<evidence type="ECO:0000256" key="1">
    <source>
        <dbReference type="SAM" id="MobiDB-lite"/>
    </source>
</evidence>
<dbReference type="Gene3D" id="3.40.367.20">
    <property type="match status" value="1"/>
</dbReference>
<protein>
    <submittedName>
        <fullName evidence="5">Hexokinase_1 domain-containing protein</fullName>
    </submittedName>
</protein>
<keyword evidence="4" id="KW-1185">Reference proteome</keyword>
<dbReference type="Gene3D" id="3.30.420.40">
    <property type="match status" value="1"/>
</dbReference>
<name>A0A183HUW6_9BILA</name>
<feature type="domain" description="Hexokinase N-terminal" evidence="2">
    <location>
        <begin position="2"/>
        <end position="51"/>
    </location>
</feature>
<proteinExistence type="predicted"/>
<dbReference type="InterPro" id="IPR043129">
    <property type="entry name" value="ATPase_NBD"/>
</dbReference>
<dbReference type="AlphaFoldDB" id="A0A183HUW6"/>